<organism evidence="2 3">
    <name type="scientific">Desulfohalobium retbaense (strain ATCC 49708 / DSM 5692 / JCM 16813 / HR100)</name>
    <dbReference type="NCBI Taxonomy" id="485915"/>
    <lineage>
        <taxon>Bacteria</taxon>
        <taxon>Pseudomonadati</taxon>
        <taxon>Thermodesulfobacteriota</taxon>
        <taxon>Desulfovibrionia</taxon>
        <taxon>Desulfovibrionales</taxon>
        <taxon>Desulfohalobiaceae</taxon>
        <taxon>Desulfohalobium</taxon>
    </lineage>
</organism>
<reference evidence="3" key="1">
    <citation type="submission" date="2009-09" db="EMBL/GenBank/DDBJ databases">
        <title>The complete chromosome of Desulfohalobium retbaense DSM 5692.</title>
        <authorList>
            <consortium name="US DOE Joint Genome Institute (JGI-PGF)"/>
            <person name="Lucas S."/>
            <person name="Copeland A."/>
            <person name="Lapidus A."/>
            <person name="Glavina del Rio T."/>
            <person name="Dalin E."/>
            <person name="Tice H."/>
            <person name="Bruce D."/>
            <person name="Goodwin L."/>
            <person name="Pitluck S."/>
            <person name="Kyrpides N."/>
            <person name="Mavromatis K."/>
            <person name="Ivanova N."/>
            <person name="Mikhailova N."/>
            <person name="Munk A.C."/>
            <person name="Brettin T."/>
            <person name="Detter J.C."/>
            <person name="Han C."/>
            <person name="Tapia R."/>
            <person name="Larimer F."/>
            <person name="Land M."/>
            <person name="Hauser L."/>
            <person name="Markowitz V."/>
            <person name="Cheng J.-F."/>
            <person name="Hugenholtz P."/>
            <person name="Woyke T."/>
            <person name="Wu D."/>
            <person name="Spring S."/>
            <person name="Klenk H.-P."/>
            <person name="Eisen J.A."/>
        </authorList>
    </citation>
    <scope>NUCLEOTIDE SEQUENCE [LARGE SCALE GENOMIC DNA]</scope>
    <source>
        <strain evidence="3">DSM 5692</strain>
    </source>
</reference>
<accession>C8X1J6</accession>
<dbReference type="KEGG" id="drt:Dret_1005"/>
<feature type="transmembrane region" description="Helical" evidence="1">
    <location>
        <begin position="60"/>
        <end position="91"/>
    </location>
</feature>
<sequence length="149" mass="16091">MPGYKTHVIAAGVAASGALALGIEKGWYVPAPQMAVVLIAVAVVAALFPDVDTDSKGRRLYYGLLVVVDVALLVRGYAKLAALLGLCAMLPAIDHHRGWTHTWWAMLAVPLPLLVVPSLVWDKQVPAVLPYYGAAVLGYLTHLLLDRRW</sequence>
<dbReference type="AlphaFoldDB" id="C8X1J6"/>
<keyword evidence="1" id="KW-0812">Transmembrane</keyword>
<name>C8X1J6_DESRD</name>
<reference evidence="2 3" key="2">
    <citation type="journal article" date="2010" name="Stand. Genomic Sci.">
        <title>Complete genome sequence of Desulfohalobium retbaense type strain (HR(100)).</title>
        <authorList>
            <person name="Spring S."/>
            <person name="Nolan M."/>
            <person name="Lapidus A."/>
            <person name="Glavina Del Rio T."/>
            <person name="Copeland A."/>
            <person name="Tice H."/>
            <person name="Cheng J.F."/>
            <person name="Lucas S."/>
            <person name="Land M."/>
            <person name="Chen F."/>
            <person name="Bruce D."/>
            <person name="Goodwin L."/>
            <person name="Pitluck S."/>
            <person name="Ivanova N."/>
            <person name="Mavromatis K."/>
            <person name="Mikhailova N."/>
            <person name="Pati A."/>
            <person name="Chen A."/>
            <person name="Palaniappan K."/>
            <person name="Hauser L."/>
            <person name="Chang Y.J."/>
            <person name="Jeffries C.D."/>
            <person name="Munk C."/>
            <person name="Kiss H."/>
            <person name="Chain P."/>
            <person name="Han C."/>
            <person name="Brettin T."/>
            <person name="Detter J.C."/>
            <person name="Schuler E."/>
            <person name="Goker M."/>
            <person name="Rohde M."/>
            <person name="Bristow J."/>
            <person name="Eisen J.A."/>
            <person name="Markowitz V."/>
            <person name="Hugenholtz P."/>
            <person name="Kyrpides N.C."/>
            <person name="Klenk H.P."/>
        </authorList>
    </citation>
    <scope>NUCLEOTIDE SEQUENCE [LARGE SCALE GENOMIC DNA]</scope>
    <source>
        <strain evidence="2 3">DSM 5692</strain>
    </source>
</reference>
<keyword evidence="1" id="KW-1133">Transmembrane helix</keyword>
<proteinExistence type="predicted"/>
<dbReference type="Pfam" id="PF04307">
    <property type="entry name" value="YdjM"/>
    <property type="match status" value="1"/>
</dbReference>
<feature type="transmembrane region" description="Helical" evidence="1">
    <location>
        <begin position="128"/>
        <end position="145"/>
    </location>
</feature>
<dbReference type="InterPro" id="IPR007404">
    <property type="entry name" value="YdjM-like"/>
</dbReference>
<evidence type="ECO:0000256" key="1">
    <source>
        <dbReference type="SAM" id="Phobius"/>
    </source>
</evidence>
<dbReference type="Proteomes" id="UP000001052">
    <property type="component" value="Chromosome"/>
</dbReference>
<dbReference type="RefSeq" id="WP_015751444.1">
    <property type="nucleotide sequence ID" value="NC_013223.1"/>
</dbReference>
<dbReference type="STRING" id="485915.Dret_1005"/>
<dbReference type="HOGENOM" id="CLU_1746663_0_0_7"/>
<evidence type="ECO:0000313" key="3">
    <source>
        <dbReference type="Proteomes" id="UP000001052"/>
    </source>
</evidence>
<dbReference type="eggNOG" id="ENOG5032UI7">
    <property type="taxonomic scope" value="Bacteria"/>
</dbReference>
<feature type="transmembrane region" description="Helical" evidence="1">
    <location>
        <begin position="103"/>
        <end position="121"/>
    </location>
</feature>
<evidence type="ECO:0008006" key="4">
    <source>
        <dbReference type="Google" id="ProtNLM"/>
    </source>
</evidence>
<evidence type="ECO:0000313" key="2">
    <source>
        <dbReference type="EMBL" id="ACV68293.1"/>
    </source>
</evidence>
<dbReference type="OrthoDB" id="5471444at2"/>
<keyword evidence="1" id="KW-0472">Membrane</keyword>
<gene>
    <name evidence="2" type="ordered locus">Dret_1005</name>
</gene>
<keyword evidence="3" id="KW-1185">Reference proteome</keyword>
<feature type="transmembrane region" description="Helical" evidence="1">
    <location>
        <begin position="30"/>
        <end position="48"/>
    </location>
</feature>
<protein>
    <recommendedName>
        <fullName evidence="4">Membrane-bound metal-dependent hydrolase</fullName>
    </recommendedName>
</protein>
<dbReference type="EMBL" id="CP001734">
    <property type="protein sequence ID" value="ACV68293.1"/>
    <property type="molecule type" value="Genomic_DNA"/>
</dbReference>